<name>A0ABS2R9Q7_9BACI</name>
<gene>
    <name evidence="1" type="ORF">JOC94_002920</name>
</gene>
<accession>A0ABS2R9Q7</accession>
<dbReference type="EMBL" id="JAFBFH010000020">
    <property type="protein sequence ID" value="MBM7715909.1"/>
    <property type="molecule type" value="Genomic_DNA"/>
</dbReference>
<evidence type="ECO:0000313" key="1">
    <source>
        <dbReference type="EMBL" id="MBM7715909.1"/>
    </source>
</evidence>
<organism evidence="1 2">
    <name type="scientific">Siminovitchia thermophila</name>
    <dbReference type="NCBI Taxonomy" id="1245522"/>
    <lineage>
        <taxon>Bacteria</taxon>
        <taxon>Bacillati</taxon>
        <taxon>Bacillota</taxon>
        <taxon>Bacilli</taxon>
        <taxon>Bacillales</taxon>
        <taxon>Bacillaceae</taxon>
        <taxon>Siminovitchia</taxon>
    </lineage>
</organism>
<dbReference type="Proteomes" id="UP000823485">
    <property type="component" value="Unassembled WGS sequence"/>
</dbReference>
<reference evidence="1 2" key="1">
    <citation type="submission" date="2021-01" db="EMBL/GenBank/DDBJ databases">
        <title>Genomic Encyclopedia of Type Strains, Phase IV (KMG-IV): sequencing the most valuable type-strain genomes for metagenomic binning, comparative biology and taxonomic classification.</title>
        <authorList>
            <person name="Goeker M."/>
        </authorList>
    </citation>
    <scope>NUCLEOTIDE SEQUENCE [LARGE SCALE GENOMIC DNA]</scope>
    <source>
        <strain evidence="1 2">DSM 105453</strain>
    </source>
</reference>
<proteinExistence type="predicted"/>
<evidence type="ECO:0000313" key="2">
    <source>
        <dbReference type="Proteomes" id="UP000823485"/>
    </source>
</evidence>
<sequence length="52" mass="6100">MNKATNNVPIHAPLFPDPFNPIHVKIIYRYLRLQKQMNPKSNASYLIHPLNM</sequence>
<keyword evidence="2" id="KW-1185">Reference proteome</keyword>
<dbReference type="RefSeq" id="WP_171974018.1">
    <property type="nucleotide sequence ID" value="NZ_JAFBFH010000020.1"/>
</dbReference>
<comment type="caution">
    <text evidence="1">The sequence shown here is derived from an EMBL/GenBank/DDBJ whole genome shotgun (WGS) entry which is preliminary data.</text>
</comment>
<protein>
    <submittedName>
        <fullName evidence="1">Uncharacterized protein</fullName>
    </submittedName>
</protein>